<dbReference type="PANTHER" id="PTHR43986:SF1">
    <property type="entry name" value="ELONGATION FACTOR 1-GAMMA"/>
    <property type="match status" value="1"/>
</dbReference>
<dbReference type="PROSITE" id="PS50040">
    <property type="entry name" value="EF1G_C"/>
    <property type="match status" value="1"/>
</dbReference>
<keyword evidence="9" id="KW-1185">Reference proteome</keyword>
<dbReference type="SUPFAM" id="SSF89942">
    <property type="entry name" value="eEF1-gamma domain"/>
    <property type="match status" value="1"/>
</dbReference>
<dbReference type="Gene3D" id="3.30.70.1010">
    <property type="entry name" value="Translation elongation factor EF1B, gamma chain, conserved domain"/>
    <property type="match status" value="1"/>
</dbReference>
<dbReference type="PANTHER" id="PTHR43986">
    <property type="entry name" value="ELONGATION FACTOR 1-GAMMA"/>
    <property type="match status" value="1"/>
</dbReference>
<protein>
    <submittedName>
        <fullName evidence="8">Elongation factor 1-gamma</fullName>
    </submittedName>
</protein>
<dbReference type="InterPro" id="IPR036433">
    <property type="entry name" value="EF1B_G_C_sf"/>
</dbReference>
<dbReference type="Pfam" id="PF02798">
    <property type="entry name" value="GST_N"/>
    <property type="match status" value="1"/>
</dbReference>
<proteinExistence type="predicted"/>
<dbReference type="Proteomes" id="UP000054007">
    <property type="component" value="Unassembled WGS sequence"/>
</dbReference>
<evidence type="ECO:0000313" key="9">
    <source>
        <dbReference type="Proteomes" id="UP000054007"/>
    </source>
</evidence>
<dbReference type="InterPro" id="IPR004045">
    <property type="entry name" value="Glutathione_S-Trfase_N"/>
</dbReference>
<evidence type="ECO:0000256" key="1">
    <source>
        <dbReference type="ARBA" id="ARBA00022768"/>
    </source>
</evidence>
<dbReference type="SMART" id="SM01183">
    <property type="entry name" value="EF1G"/>
    <property type="match status" value="1"/>
</dbReference>
<feature type="domain" description="GST C-terminal" evidence="7">
    <location>
        <begin position="88"/>
        <end position="216"/>
    </location>
</feature>
<dbReference type="InterPro" id="IPR036249">
    <property type="entry name" value="Thioredoxin-like_sf"/>
</dbReference>
<dbReference type="InterPro" id="IPR001662">
    <property type="entry name" value="EF1B_G_C"/>
</dbReference>
<dbReference type="SUPFAM" id="SSF47616">
    <property type="entry name" value="GST C-terminal domain-like"/>
    <property type="match status" value="1"/>
</dbReference>
<name>A0A0D7B7K1_9AGAR</name>
<evidence type="ECO:0000259" key="7">
    <source>
        <dbReference type="PROSITE" id="PS50405"/>
    </source>
</evidence>
<gene>
    <name evidence="8" type="ORF">CYLTODRAFT_423689</name>
</gene>
<dbReference type="PROSITE" id="PS50405">
    <property type="entry name" value="GST_CTER"/>
    <property type="match status" value="1"/>
</dbReference>
<dbReference type="InterPro" id="IPR036282">
    <property type="entry name" value="Glutathione-S-Trfase_C_sf"/>
</dbReference>
<dbReference type="InterPro" id="IPR010987">
    <property type="entry name" value="Glutathione-S-Trfase_C-like"/>
</dbReference>
<sequence length="422" mass="47265">MSTPTLWTIPIQAKGKPIRAALTLAGIPFELPTGYEHFKSNLEPAFKGKFPHGKIPAWEEGSLLLFEADAILRYVAKKAPNGGLTGSSPVEEAQIDQWIHFVDTEIDANNDLVRALAGGKIPYSKPAHTWALDREIRGLTTLNLHLASRTFLVGERLTIADLFVAALIQKATTATLDSELRAKFPHTIRHLETVANQPAIKAIYDLNPSAYIEKGITFVPPKKEAKPKAEKKKEEPKPKAPKKKAEEEDDDEPPADVPPEEKKRNPLDDLPKSNFNLEDWKRAYSNLDTRGAEGSLEWFYKNYDPAGFSLWRVDFKYNEELTQTFMSSNQIGGFFNRLEASRKYLFGSVGVLGETNNSVISGSIITRGPEIEPTISVAPDWESYSYTKIDLEKPEDKAFFEASLAWDLEIDGKKWADGKNFK</sequence>
<evidence type="ECO:0000256" key="4">
    <source>
        <dbReference type="SAM" id="MobiDB-lite"/>
    </source>
</evidence>
<evidence type="ECO:0000313" key="8">
    <source>
        <dbReference type="EMBL" id="KIY66185.1"/>
    </source>
</evidence>
<evidence type="ECO:0000259" key="5">
    <source>
        <dbReference type="PROSITE" id="PS50040"/>
    </source>
</evidence>
<dbReference type="STRING" id="1314674.A0A0D7B7K1"/>
<dbReference type="Gene3D" id="3.40.30.10">
    <property type="entry name" value="Glutaredoxin"/>
    <property type="match status" value="1"/>
</dbReference>
<dbReference type="PROSITE" id="PS50404">
    <property type="entry name" value="GST_NTER"/>
    <property type="match status" value="1"/>
</dbReference>
<organism evidence="8 9">
    <name type="scientific">Cylindrobasidium torrendii FP15055 ss-10</name>
    <dbReference type="NCBI Taxonomy" id="1314674"/>
    <lineage>
        <taxon>Eukaryota</taxon>
        <taxon>Fungi</taxon>
        <taxon>Dikarya</taxon>
        <taxon>Basidiomycota</taxon>
        <taxon>Agaricomycotina</taxon>
        <taxon>Agaricomycetes</taxon>
        <taxon>Agaricomycetidae</taxon>
        <taxon>Agaricales</taxon>
        <taxon>Marasmiineae</taxon>
        <taxon>Physalacriaceae</taxon>
        <taxon>Cylindrobasidium</taxon>
    </lineage>
</organism>
<dbReference type="Pfam" id="PF00043">
    <property type="entry name" value="GST_C"/>
    <property type="match status" value="1"/>
</dbReference>
<dbReference type="InterPro" id="IPR050802">
    <property type="entry name" value="EF-GSTs"/>
</dbReference>
<feature type="compositionally biased region" description="Basic and acidic residues" evidence="4">
    <location>
        <begin position="259"/>
        <end position="271"/>
    </location>
</feature>
<dbReference type="SUPFAM" id="SSF52833">
    <property type="entry name" value="Thioredoxin-like"/>
    <property type="match status" value="1"/>
</dbReference>
<dbReference type="SFLD" id="SFLDS00019">
    <property type="entry name" value="Glutathione_Transferase_(cytos"/>
    <property type="match status" value="1"/>
</dbReference>
<dbReference type="InterPro" id="IPR004046">
    <property type="entry name" value="GST_C"/>
</dbReference>
<feature type="compositionally biased region" description="Basic and acidic residues" evidence="4">
    <location>
        <begin position="222"/>
        <end position="246"/>
    </location>
</feature>
<keyword evidence="2 3" id="KW-0648">Protein biosynthesis</keyword>
<evidence type="ECO:0000256" key="3">
    <source>
        <dbReference type="PROSITE-ProRule" id="PRU00519"/>
    </source>
</evidence>
<evidence type="ECO:0000256" key="2">
    <source>
        <dbReference type="ARBA" id="ARBA00022917"/>
    </source>
</evidence>
<dbReference type="SFLD" id="SFLDG00358">
    <property type="entry name" value="Main_(cytGST)"/>
    <property type="match status" value="1"/>
</dbReference>
<dbReference type="GO" id="GO:0003746">
    <property type="term" value="F:translation elongation factor activity"/>
    <property type="evidence" value="ECO:0007669"/>
    <property type="project" value="UniProtKB-UniRule"/>
</dbReference>
<keyword evidence="1 3" id="KW-0251">Elongation factor</keyword>
<dbReference type="AlphaFoldDB" id="A0A0D7B7K1"/>
<dbReference type="GO" id="GO:0005737">
    <property type="term" value="C:cytoplasm"/>
    <property type="evidence" value="ECO:0007669"/>
    <property type="project" value="TreeGrafter"/>
</dbReference>
<dbReference type="Pfam" id="PF00647">
    <property type="entry name" value="EF1G"/>
    <property type="match status" value="1"/>
</dbReference>
<dbReference type="InterPro" id="IPR040079">
    <property type="entry name" value="Glutathione_S-Trfase"/>
</dbReference>
<feature type="domain" description="EF-1-gamma C-terminal" evidence="5">
    <location>
        <begin position="263"/>
        <end position="422"/>
    </location>
</feature>
<feature type="region of interest" description="Disordered" evidence="4">
    <location>
        <begin position="222"/>
        <end position="271"/>
    </location>
</feature>
<evidence type="ECO:0000259" key="6">
    <source>
        <dbReference type="PROSITE" id="PS50404"/>
    </source>
</evidence>
<dbReference type="EMBL" id="KN880563">
    <property type="protein sequence ID" value="KIY66185.1"/>
    <property type="molecule type" value="Genomic_DNA"/>
</dbReference>
<dbReference type="Gene3D" id="1.20.1050.10">
    <property type="match status" value="1"/>
</dbReference>
<dbReference type="CDD" id="cd03181">
    <property type="entry name" value="GST_C_EF1Bgamma_like"/>
    <property type="match status" value="1"/>
</dbReference>
<dbReference type="GO" id="GO:0005634">
    <property type="term" value="C:nucleus"/>
    <property type="evidence" value="ECO:0007669"/>
    <property type="project" value="TreeGrafter"/>
</dbReference>
<feature type="domain" description="GST N-terminal" evidence="6">
    <location>
        <begin position="2"/>
        <end position="83"/>
    </location>
</feature>
<dbReference type="FunFam" id="3.30.70.1010:FF:000001">
    <property type="entry name" value="Elongation factor 1-gamma 1"/>
    <property type="match status" value="1"/>
</dbReference>
<dbReference type="OrthoDB" id="249703at2759"/>
<accession>A0A0D7B7K1</accession>
<reference evidence="8 9" key="1">
    <citation type="journal article" date="2015" name="Fungal Genet. Biol.">
        <title>Evolution of novel wood decay mechanisms in Agaricales revealed by the genome sequences of Fistulina hepatica and Cylindrobasidium torrendii.</title>
        <authorList>
            <person name="Floudas D."/>
            <person name="Held B.W."/>
            <person name="Riley R."/>
            <person name="Nagy L.G."/>
            <person name="Koehler G."/>
            <person name="Ransdell A.S."/>
            <person name="Younus H."/>
            <person name="Chow J."/>
            <person name="Chiniquy J."/>
            <person name="Lipzen A."/>
            <person name="Tritt A."/>
            <person name="Sun H."/>
            <person name="Haridas S."/>
            <person name="LaButti K."/>
            <person name="Ohm R.A."/>
            <person name="Kues U."/>
            <person name="Blanchette R.A."/>
            <person name="Grigoriev I.V."/>
            <person name="Minto R.E."/>
            <person name="Hibbett D.S."/>
        </authorList>
    </citation>
    <scope>NUCLEOTIDE SEQUENCE [LARGE SCALE GENOMIC DNA]</scope>
    <source>
        <strain evidence="8 9">FP15055 ss-10</strain>
    </source>
</reference>